<sequence>MDEVYKRICDKLGCEPKDIAIPEFDTEDDSWESPFKVLTNEEMNYIVNHGCLPGIEPIQK</sequence>
<proteinExistence type="predicted"/>
<evidence type="ECO:0000313" key="1">
    <source>
        <dbReference type="EMBL" id="DAD98200.1"/>
    </source>
</evidence>
<organism evidence="1">
    <name type="scientific">Myoviridae sp. cte5Z19</name>
    <dbReference type="NCBI Taxonomy" id="2825145"/>
    <lineage>
        <taxon>Viruses</taxon>
        <taxon>Duplodnaviria</taxon>
        <taxon>Heunggongvirae</taxon>
        <taxon>Uroviricota</taxon>
        <taxon>Caudoviricetes</taxon>
    </lineage>
</organism>
<accession>A0A8S5NVG9</accession>
<reference evidence="1" key="1">
    <citation type="journal article" date="2021" name="Proc. Natl. Acad. Sci. U.S.A.">
        <title>A Catalog of Tens of Thousands of Viruses from Human Metagenomes Reveals Hidden Associations with Chronic Diseases.</title>
        <authorList>
            <person name="Tisza M.J."/>
            <person name="Buck C.B."/>
        </authorList>
    </citation>
    <scope>NUCLEOTIDE SEQUENCE</scope>
    <source>
        <strain evidence="1">Cte5Z19</strain>
    </source>
</reference>
<name>A0A8S5NVG9_9CAUD</name>
<dbReference type="EMBL" id="BK015255">
    <property type="protein sequence ID" value="DAD98200.1"/>
    <property type="molecule type" value="Genomic_DNA"/>
</dbReference>
<protein>
    <submittedName>
        <fullName evidence="1">Tautomerase enzyme</fullName>
    </submittedName>
</protein>